<reference evidence="2" key="1">
    <citation type="submission" date="2014-12" db="EMBL/GenBank/DDBJ databases">
        <title>Insight into the proteome of Arion vulgaris.</title>
        <authorList>
            <person name="Aradska J."/>
            <person name="Bulat T."/>
            <person name="Smidak R."/>
            <person name="Sarate P."/>
            <person name="Gangsoo J."/>
            <person name="Sialana F."/>
            <person name="Bilban M."/>
            <person name="Lubec G."/>
        </authorList>
    </citation>
    <scope>NUCLEOTIDE SEQUENCE</scope>
    <source>
        <tissue evidence="2">Skin</tissue>
    </source>
</reference>
<organism evidence="2">
    <name type="scientific">Arion vulgaris</name>
    <dbReference type="NCBI Taxonomy" id="1028688"/>
    <lineage>
        <taxon>Eukaryota</taxon>
        <taxon>Metazoa</taxon>
        <taxon>Spiralia</taxon>
        <taxon>Lophotrochozoa</taxon>
        <taxon>Mollusca</taxon>
        <taxon>Gastropoda</taxon>
        <taxon>Heterobranchia</taxon>
        <taxon>Euthyneura</taxon>
        <taxon>Panpulmonata</taxon>
        <taxon>Eupulmonata</taxon>
        <taxon>Stylommatophora</taxon>
        <taxon>Helicina</taxon>
        <taxon>Arionoidea</taxon>
        <taxon>Arionidae</taxon>
        <taxon>Arion</taxon>
    </lineage>
</organism>
<name>A0A0B7AGA9_9EUPU</name>
<evidence type="ECO:0000256" key="1">
    <source>
        <dbReference type="SAM" id="Coils"/>
    </source>
</evidence>
<accession>A0A0B7AGA9</accession>
<dbReference type="EMBL" id="HACG01032216">
    <property type="protein sequence ID" value="CEK79081.1"/>
    <property type="molecule type" value="Transcribed_RNA"/>
</dbReference>
<protein>
    <submittedName>
        <fullName evidence="2">Uncharacterized protein</fullName>
    </submittedName>
</protein>
<dbReference type="AlphaFoldDB" id="A0A0B7AGA9"/>
<feature type="coiled-coil region" evidence="1">
    <location>
        <begin position="33"/>
        <end position="105"/>
    </location>
</feature>
<sequence length="464" mass="52905">MSGRLGILGAFNRPRTLNPLHQSNSNCVQDAANVSNSARYSKLERELNNLKEENAKLRSELDDSQTALKQLIRENSHEKFDERRINQLKFQLIQLERQIAILNEALGCRQDAVLEVENAMTWLADKLRSYTAADTKGQMILIARGDLTSMIELLESARIKLFKALEGTGKNTVGKDLIFMNPFLGGKYKQNEPLSLLDISLQRMDYINLRHVAQLESKLCQLYKELIRVHEHIQNVKPKSLSVGHMNSAEKDRSETMLLKACVMLKDVSDDLMVLSLLCPSSPWPVLKRPLNKQVSIDRVIAALPALPRSKQEEVTHIIEASLQTCNHRHLLLTKQITMLKEELAFHTSVYDLEMQYMQVLFDAVRKGYGEFETSARLLICKPLKDILDAYKHLENSASEDAFREFLLIVKSNEEQLISVVETLDSQNFDSDETGAMAFSKFGEEFMGKINSLVRKCQMKEILH</sequence>
<evidence type="ECO:0000313" key="2">
    <source>
        <dbReference type="EMBL" id="CEK79081.1"/>
    </source>
</evidence>
<keyword evidence="1" id="KW-0175">Coiled coil</keyword>
<gene>
    <name evidence="2" type="primary">ORF113483</name>
</gene>
<dbReference type="Gene3D" id="6.10.250.2730">
    <property type="match status" value="1"/>
</dbReference>
<proteinExistence type="predicted"/>